<evidence type="ECO:0000256" key="1">
    <source>
        <dbReference type="SAM" id="MobiDB-lite"/>
    </source>
</evidence>
<name>A0A243QFF9_9ACTN</name>
<accession>A0A243QFF9</accession>
<organism evidence="2 3">
    <name type="scientific">Streptosporangium minutum</name>
    <dbReference type="NCBI Taxonomy" id="569862"/>
    <lineage>
        <taxon>Bacteria</taxon>
        <taxon>Bacillati</taxon>
        <taxon>Actinomycetota</taxon>
        <taxon>Actinomycetes</taxon>
        <taxon>Streptosporangiales</taxon>
        <taxon>Streptosporangiaceae</taxon>
        <taxon>Streptosporangium</taxon>
    </lineage>
</organism>
<keyword evidence="3" id="KW-1185">Reference proteome</keyword>
<feature type="region of interest" description="Disordered" evidence="1">
    <location>
        <begin position="1"/>
        <end position="61"/>
    </location>
</feature>
<feature type="region of interest" description="Disordered" evidence="1">
    <location>
        <begin position="85"/>
        <end position="117"/>
    </location>
</feature>
<sequence length="117" mass="12754">MDLPRRRARGNRQAGPAGSGRLGVEPDDVRVCSRADRSAGRPREAARRPPRKAAVALSKGPWPCREARGPVFCRRPGACHVTGGLWPCQDVRSRSRTRTPNSSPSTGTRSSTPWNMP</sequence>
<dbReference type="Proteomes" id="UP000194761">
    <property type="component" value="Unassembled WGS sequence"/>
</dbReference>
<comment type="caution">
    <text evidence="2">The sequence shown here is derived from an EMBL/GenBank/DDBJ whole genome shotgun (WGS) entry which is preliminary data.</text>
</comment>
<evidence type="ECO:0000313" key="2">
    <source>
        <dbReference type="EMBL" id="OUC80490.1"/>
    </source>
</evidence>
<gene>
    <name evidence="2" type="ORF">CA984_42460</name>
</gene>
<reference evidence="2 3" key="1">
    <citation type="submission" date="2017-05" db="EMBL/GenBank/DDBJ databases">
        <title>Biotechnological potential of actinobacteria isolated from South African environments.</title>
        <authorList>
            <person name="Le Roes-Hill M."/>
            <person name="Prins A."/>
            <person name="Durrell K.A."/>
        </authorList>
    </citation>
    <scope>NUCLEOTIDE SEQUENCE [LARGE SCALE GENOMIC DNA]</scope>
    <source>
        <strain evidence="2">M26</strain>
    </source>
</reference>
<dbReference type="EMBL" id="NGFP01000399">
    <property type="protein sequence ID" value="OUC80490.1"/>
    <property type="molecule type" value="Genomic_DNA"/>
</dbReference>
<dbReference type="AlphaFoldDB" id="A0A243QFF9"/>
<evidence type="ECO:0000313" key="3">
    <source>
        <dbReference type="Proteomes" id="UP000194761"/>
    </source>
</evidence>
<feature type="compositionally biased region" description="Basic and acidic residues" evidence="1">
    <location>
        <begin position="27"/>
        <end position="47"/>
    </location>
</feature>
<protein>
    <submittedName>
        <fullName evidence="2">Uncharacterized protein</fullName>
    </submittedName>
</protein>
<proteinExistence type="predicted"/>
<feature type="compositionally biased region" description="Basic residues" evidence="1">
    <location>
        <begin position="1"/>
        <end position="10"/>
    </location>
</feature>
<feature type="compositionally biased region" description="Low complexity" evidence="1">
    <location>
        <begin position="98"/>
        <end position="117"/>
    </location>
</feature>